<keyword evidence="2" id="KW-1185">Reference proteome</keyword>
<sequence>MDKVEDTLD</sequence>
<evidence type="ECO:0000313" key="2">
    <source>
        <dbReference type="Proteomes" id="UP000324832"/>
    </source>
</evidence>
<accession>A0A5E4QT08</accession>
<dbReference type="EMBL" id="FZQP02004623">
    <property type="protein sequence ID" value="VVD00321.1"/>
    <property type="molecule type" value="Genomic_DNA"/>
</dbReference>
<evidence type="ECO:0000313" key="1">
    <source>
        <dbReference type="EMBL" id="VVD00321.1"/>
    </source>
</evidence>
<gene>
    <name evidence="1" type="ORF">LSINAPIS_LOCUS10987</name>
</gene>
<reference evidence="1 2" key="1">
    <citation type="submission" date="2017-07" db="EMBL/GenBank/DDBJ databases">
        <authorList>
            <person name="Talla V."/>
            <person name="Backstrom N."/>
        </authorList>
    </citation>
    <scope>NUCLEOTIDE SEQUENCE [LARGE SCALE GENOMIC DNA]</scope>
</reference>
<dbReference type="Proteomes" id="UP000324832">
    <property type="component" value="Unassembled WGS sequence"/>
</dbReference>
<protein>
    <submittedName>
        <fullName evidence="1">Uncharacterized protein</fullName>
    </submittedName>
</protein>
<organism evidence="1 2">
    <name type="scientific">Leptidea sinapis</name>
    <dbReference type="NCBI Taxonomy" id="189913"/>
    <lineage>
        <taxon>Eukaryota</taxon>
        <taxon>Metazoa</taxon>
        <taxon>Ecdysozoa</taxon>
        <taxon>Arthropoda</taxon>
        <taxon>Hexapoda</taxon>
        <taxon>Insecta</taxon>
        <taxon>Pterygota</taxon>
        <taxon>Neoptera</taxon>
        <taxon>Endopterygota</taxon>
        <taxon>Lepidoptera</taxon>
        <taxon>Glossata</taxon>
        <taxon>Ditrysia</taxon>
        <taxon>Papilionoidea</taxon>
        <taxon>Pieridae</taxon>
        <taxon>Dismorphiinae</taxon>
        <taxon>Leptidea</taxon>
    </lineage>
</organism>
<name>A0A5E4QT08_9NEOP</name>
<proteinExistence type="predicted"/>